<comment type="caution">
    <text evidence="3">The sequence shown here is derived from an EMBL/GenBank/DDBJ whole genome shotgun (WGS) entry which is preliminary data.</text>
</comment>
<evidence type="ECO:0008006" key="5">
    <source>
        <dbReference type="Google" id="ProtNLM"/>
    </source>
</evidence>
<feature type="transmembrane region" description="Helical" evidence="2">
    <location>
        <begin position="39"/>
        <end position="56"/>
    </location>
</feature>
<evidence type="ECO:0000313" key="3">
    <source>
        <dbReference type="EMBL" id="MCC0099517.1"/>
    </source>
</evidence>
<evidence type="ECO:0000256" key="1">
    <source>
        <dbReference type="SAM" id="MobiDB-lite"/>
    </source>
</evidence>
<reference evidence="3 4" key="1">
    <citation type="submission" date="2021-08" db="EMBL/GenBank/DDBJ databases">
        <title>Genomic Architecture of Streptomyces flavotricini NGL1 and Streptomyces erythrochromogenes HMS4 With Differential Plant Beneficial attributes and laccase production capabilities.</title>
        <authorList>
            <person name="Salwan R."/>
            <person name="Kaur R."/>
            <person name="Sharma V."/>
        </authorList>
    </citation>
    <scope>NUCLEOTIDE SEQUENCE [LARGE SCALE GENOMIC DNA]</scope>
    <source>
        <strain evidence="3 4">NGL1</strain>
    </source>
</reference>
<accession>A0ABS8EGA6</accession>
<feature type="transmembrane region" description="Helical" evidence="2">
    <location>
        <begin position="140"/>
        <end position="163"/>
    </location>
</feature>
<organism evidence="3 4">
    <name type="scientific">Streptomyces flavotricini</name>
    <dbReference type="NCBI Taxonomy" id="66888"/>
    <lineage>
        <taxon>Bacteria</taxon>
        <taxon>Bacillati</taxon>
        <taxon>Actinomycetota</taxon>
        <taxon>Actinomycetes</taxon>
        <taxon>Kitasatosporales</taxon>
        <taxon>Streptomycetaceae</taxon>
        <taxon>Streptomyces</taxon>
    </lineage>
</organism>
<evidence type="ECO:0000256" key="2">
    <source>
        <dbReference type="SAM" id="Phobius"/>
    </source>
</evidence>
<keyword evidence="2" id="KW-1133">Transmembrane helix</keyword>
<evidence type="ECO:0000313" key="4">
    <source>
        <dbReference type="Proteomes" id="UP001520654"/>
    </source>
</evidence>
<gene>
    <name evidence="3" type="ORF">K7B10_33020</name>
</gene>
<proteinExistence type="predicted"/>
<keyword evidence="4" id="KW-1185">Reference proteome</keyword>
<feature type="transmembrane region" description="Helical" evidence="2">
    <location>
        <begin position="169"/>
        <end position="193"/>
    </location>
</feature>
<protein>
    <recommendedName>
        <fullName evidence="5">Integral membrane protein</fullName>
    </recommendedName>
</protein>
<feature type="region of interest" description="Disordered" evidence="1">
    <location>
        <begin position="107"/>
        <end position="130"/>
    </location>
</feature>
<dbReference type="Proteomes" id="UP001520654">
    <property type="component" value="Unassembled WGS sequence"/>
</dbReference>
<keyword evidence="2" id="KW-0472">Membrane</keyword>
<dbReference type="EMBL" id="JAINUL010000001">
    <property type="protein sequence ID" value="MCC0099517.1"/>
    <property type="molecule type" value="Genomic_DNA"/>
</dbReference>
<keyword evidence="2" id="KW-0812">Transmembrane</keyword>
<name>A0ABS8EGA6_9ACTN</name>
<dbReference type="RefSeq" id="WP_229342573.1">
    <property type="nucleotide sequence ID" value="NZ_JAINUL010000001.1"/>
</dbReference>
<sequence>MYSEQPEHAGHGPAWRNLLVTEYQVIKEEQKVRIGFRDNLLYVTLAAVTAVIVAAAQAKATLLLLALPPVCVILGWTYLVNDEKISAIGRYIRTDLGPRLVAGLDTEAANGTSGPDGANREPFGWERTHRGDARRRSRKLIQCLVDLSTFCLVPLGGLALFWLDGNQGAAVLAASVAEALAIVVLAWQILVYAAPFRVGDSGTTTSPGP</sequence>
<feature type="transmembrane region" description="Helical" evidence="2">
    <location>
        <begin position="62"/>
        <end position="80"/>
    </location>
</feature>